<sequence length="60" mass="6664">FLSSKRKTDDIAKSSTTLLVDWHSFNNPVCLLPATIDAGFSHFPSLKLLQFLLPFTAKSP</sequence>
<dbReference type="Proteomes" id="UP001314170">
    <property type="component" value="Unassembled WGS sequence"/>
</dbReference>
<evidence type="ECO:0000313" key="1">
    <source>
        <dbReference type="EMBL" id="CAK7324531.1"/>
    </source>
</evidence>
<protein>
    <submittedName>
        <fullName evidence="1">Uncharacterized protein</fullName>
    </submittedName>
</protein>
<name>A0AAV1QX12_9ROSI</name>
<feature type="non-terminal residue" evidence="1">
    <location>
        <position position="1"/>
    </location>
</feature>
<reference evidence="1 2" key="1">
    <citation type="submission" date="2024-01" db="EMBL/GenBank/DDBJ databases">
        <authorList>
            <person name="Waweru B."/>
        </authorList>
    </citation>
    <scope>NUCLEOTIDE SEQUENCE [LARGE SCALE GENOMIC DNA]</scope>
</reference>
<accession>A0AAV1QX12</accession>
<evidence type="ECO:0000313" key="2">
    <source>
        <dbReference type="Proteomes" id="UP001314170"/>
    </source>
</evidence>
<organism evidence="1 2">
    <name type="scientific">Dovyalis caffra</name>
    <dbReference type="NCBI Taxonomy" id="77055"/>
    <lineage>
        <taxon>Eukaryota</taxon>
        <taxon>Viridiplantae</taxon>
        <taxon>Streptophyta</taxon>
        <taxon>Embryophyta</taxon>
        <taxon>Tracheophyta</taxon>
        <taxon>Spermatophyta</taxon>
        <taxon>Magnoliopsida</taxon>
        <taxon>eudicotyledons</taxon>
        <taxon>Gunneridae</taxon>
        <taxon>Pentapetalae</taxon>
        <taxon>rosids</taxon>
        <taxon>fabids</taxon>
        <taxon>Malpighiales</taxon>
        <taxon>Salicaceae</taxon>
        <taxon>Flacourtieae</taxon>
        <taxon>Dovyalis</taxon>
    </lineage>
</organism>
<gene>
    <name evidence="1" type="ORF">DCAF_LOCUS2179</name>
</gene>
<dbReference type="EMBL" id="CAWUPB010000351">
    <property type="protein sequence ID" value="CAK7324531.1"/>
    <property type="molecule type" value="Genomic_DNA"/>
</dbReference>
<comment type="caution">
    <text evidence="1">The sequence shown here is derived from an EMBL/GenBank/DDBJ whole genome shotgun (WGS) entry which is preliminary data.</text>
</comment>
<dbReference type="AlphaFoldDB" id="A0AAV1QX12"/>
<keyword evidence="2" id="KW-1185">Reference proteome</keyword>
<proteinExistence type="predicted"/>